<dbReference type="EMBL" id="UYSL01028021">
    <property type="protein sequence ID" value="VDL87263.1"/>
    <property type="molecule type" value="Genomic_DNA"/>
</dbReference>
<dbReference type="AlphaFoldDB" id="A0A0N4YYU8"/>
<evidence type="ECO:0000313" key="3">
    <source>
        <dbReference type="Proteomes" id="UP000271162"/>
    </source>
</evidence>
<evidence type="ECO:0000313" key="2">
    <source>
        <dbReference type="EMBL" id="VDL87263.1"/>
    </source>
</evidence>
<name>A0A0N4YYU8_NIPBR</name>
<proteinExistence type="predicted"/>
<evidence type="ECO:0000313" key="4">
    <source>
        <dbReference type="WBParaSite" id="NBR_0002242001-mRNA-1"/>
    </source>
</evidence>
<sequence>MFWEDTVSPLYSQETAGKSVNFYVGSANKAGIPDDVTEITMVPHPLNEKFDHYIQKPARRRRTSVVSVVRTPSTRRLTGSISVEKNRRTHIPNHDRQQTSETASIYLDVGHT</sequence>
<gene>
    <name evidence="2" type="ORF">NBR_LOCUS22421</name>
</gene>
<keyword evidence="3" id="KW-1185">Reference proteome</keyword>
<feature type="region of interest" description="Disordered" evidence="1">
    <location>
        <begin position="93"/>
        <end position="112"/>
    </location>
</feature>
<dbReference type="Proteomes" id="UP000271162">
    <property type="component" value="Unassembled WGS sequence"/>
</dbReference>
<reference evidence="2 3" key="2">
    <citation type="submission" date="2018-11" db="EMBL/GenBank/DDBJ databases">
        <authorList>
            <consortium name="Pathogen Informatics"/>
        </authorList>
    </citation>
    <scope>NUCLEOTIDE SEQUENCE [LARGE SCALE GENOMIC DNA]</scope>
</reference>
<accession>A0A0N4YYU8</accession>
<reference evidence="4" key="1">
    <citation type="submission" date="2017-02" db="UniProtKB">
        <authorList>
            <consortium name="WormBaseParasite"/>
        </authorList>
    </citation>
    <scope>IDENTIFICATION</scope>
</reference>
<evidence type="ECO:0000256" key="1">
    <source>
        <dbReference type="SAM" id="MobiDB-lite"/>
    </source>
</evidence>
<organism evidence="4">
    <name type="scientific">Nippostrongylus brasiliensis</name>
    <name type="common">Rat hookworm</name>
    <dbReference type="NCBI Taxonomy" id="27835"/>
    <lineage>
        <taxon>Eukaryota</taxon>
        <taxon>Metazoa</taxon>
        <taxon>Ecdysozoa</taxon>
        <taxon>Nematoda</taxon>
        <taxon>Chromadorea</taxon>
        <taxon>Rhabditida</taxon>
        <taxon>Rhabditina</taxon>
        <taxon>Rhabditomorpha</taxon>
        <taxon>Strongyloidea</taxon>
        <taxon>Heligmosomidae</taxon>
        <taxon>Nippostrongylus</taxon>
    </lineage>
</organism>
<protein>
    <submittedName>
        <fullName evidence="4">Fibronectin type-III domain-containing protein</fullName>
    </submittedName>
</protein>
<dbReference type="WBParaSite" id="NBR_0002242001-mRNA-1">
    <property type="protein sequence ID" value="NBR_0002242001-mRNA-1"/>
    <property type="gene ID" value="NBR_0002242001"/>
</dbReference>